<dbReference type="InterPro" id="IPR052164">
    <property type="entry name" value="Anthracycline_SecMetBiosynth"/>
</dbReference>
<dbReference type="InterPro" id="IPR037523">
    <property type="entry name" value="VOC_core"/>
</dbReference>
<feature type="domain" description="VOC" evidence="1">
    <location>
        <begin position="3"/>
        <end position="115"/>
    </location>
</feature>
<evidence type="ECO:0000259" key="1">
    <source>
        <dbReference type="PROSITE" id="PS51819"/>
    </source>
</evidence>
<dbReference type="Proteomes" id="UP001501319">
    <property type="component" value="Unassembled WGS sequence"/>
</dbReference>
<protein>
    <recommendedName>
        <fullName evidence="1">VOC domain-containing protein</fullName>
    </recommendedName>
</protein>
<dbReference type="SUPFAM" id="SSF54593">
    <property type="entry name" value="Glyoxalase/Bleomycin resistance protein/Dihydroxybiphenyl dioxygenase"/>
    <property type="match status" value="1"/>
</dbReference>
<dbReference type="PROSITE" id="PS51819">
    <property type="entry name" value="VOC"/>
    <property type="match status" value="1"/>
</dbReference>
<accession>A0ABN2F3H1</accession>
<dbReference type="PANTHER" id="PTHR33993:SF14">
    <property type="entry name" value="GB|AAF24581.1"/>
    <property type="match status" value="1"/>
</dbReference>
<organism evidence="2 3">
    <name type="scientific">Kribbella alba</name>
    <dbReference type="NCBI Taxonomy" id="190197"/>
    <lineage>
        <taxon>Bacteria</taxon>
        <taxon>Bacillati</taxon>
        <taxon>Actinomycetota</taxon>
        <taxon>Actinomycetes</taxon>
        <taxon>Propionibacteriales</taxon>
        <taxon>Kribbellaceae</taxon>
        <taxon>Kribbella</taxon>
    </lineage>
</organism>
<comment type="caution">
    <text evidence="2">The sequence shown here is derived from an EMBL/GenBank/DDBJ whole genome shotgun (WGS) entry which is preliminary data.</text>
</comment>
<evidence type="ECO:0000313" key="2">
    <source>
        <dbReference type="EMBL" id="GAA1629067.1"/>
    </source>
</evidence>
<dbReference type="Pfam" id="PF00903">
    <property type="entry name" value="Glyoxalase"/>
    <property type="match status" value="1"/>
</dbReference>
<evidence type="ECO:0000313" key="3">
    <source>
        <dbReference type="Proteomes" id="UP001501319"/>
    </source>
</evidence>
<dbReference type="CDD" id="cd07247">
    <property type="entry name" value="SgaA_N_like"/>
    <property type="match status" value="1"/>
</dbReference>
<dbReference type="PANTHER" id="PTHR33993">
    <property type="entry name" value="GLYOXALASE-RELATED"/>
    <property type="match status" value="1"/>
</dbReference>
<keyword evidence="3" id="KW-1185">Reference proteome</keyword>
<dbReference type="InterPro" id="IPR004360">
    <property type="entry name" value="Glyas_Fos-R_dOase_dom"/>
</dbReference>
<dbReference type="Gene3D" id="3.10.180.10">
    <property type="entry name" value="2,3-Dihydroxybiphenyl 1,2-Dioxygenase, domain 1"/>
    <property type="match status" value="1"/>
</dbReference>
<proteinExistence type="predicted"/>
<dbReference type="RefSeq" id="WP_344110322.1">
    <property type="nucleotide sequence ID" value="NZ_BAAANE010000004.1"/>
</dbReference>
<reference evidence="2 3" key="1">
    <citation type="journal article" date="2019" name="Int. J. Syst. Evol. Microbiol.">
        <title>The Global Catalogue of Microorganisms (GCM) 10K type strain sequencing project: providing services to taxonomists for standard genome sequencing and annotation.</title>
        <authorList>
            <consortium name="The Broad Institute Genomics Platform"/>
            <consortium name="The Broad Institute Genome Sequencing Center for Infectious Disease"/>
            <person name="Wu L."/>
            <person name="Ma J."/>
        </authorList>
    </citation>
    <scope>NUCLEOTIDE SEQUENCE [LARGE SCALE GENOMIC DNA]</scope>
    <source>
        <strain evidence="2 3">JCM 14306</strain>
    </source>
</reference>
<dbReference type="InterPro" id="IPR029068">
    <property type="entry name" value="Glyas_Bleomycin-R_OHBP_Dase"/>
</dbReference>
<dbReference type="EMBL" id="BAAANE010000004">
    <property type="protein sequence ID" value="GAA1629067.1"/>
    <property type="molecule type" value="Genomic_DNA"/>
</dbReference>
<gene>
    <name evidence="2" type="ORF">GCM10009744_16280</name>
</gene>
<sequence>MGRIIHVELTATDLDLAATFYAEAFGWQATPSPFVDGYLVAETGAGAGIDGAIMKRDYQDQPAIIWLQVDNLDATRAAVSAASGTADHEPQEIPGVGRVAYVRDPEGVLLGLRQPA</sequence>
<name>A0ABN2F3H1_9ACTN</name>